<name>A0A0W0XUR7_9GAMM</name>
<accession>A0A0W0XUR7</accession>
<gene>
    <name evidence="1" type="ORF">Lrub_0972</name>
</gene>
<protein>
    <submittedName>
        <fullName evidence="1">Uncharacterized protein</fullName>
    </submittedName>
</protein>
<comment type="caution">
    <text evidence="1">The sequence shown here is derived from an EMBL/GenBank/DDBJ whole genome shotgun (WGS) entry which is preliminary data.</text>
</comment>
<dbReference type="STRING" id="458.Lrub_0972"/>
<dbReference type="Proteomes" id="UP000054608">
    <property type="component" value="Unassembled WGS sequence"/>
</dbReference>
<keyword evidence="2" id="KW-1185">Reference proteome</keyword>
<proteinExistence type="predicted"/>
<dbReference type="EMBL" id="LNYT01000007">
    <property type="protein sequence ID" value="KTD48621.1"/>
    <property type="molecule type" value="Genomic_DNA"/>
</dbReference>
<evidence type="ECO:0000313" key="2">
    <source>
        <dbReference type="Proteomes" id="UP000054608"/>
    </source>
</evidence>
<evidence type="ECO:0000313" key="1">
    <source>
        <dbReference type="EMBL" id="KTD48621.1"/>
    </source>
</evidence>
<reference evidence="1 2" key="1">
    <citation type="submission" date="2015-11" db="EMBL/GenBank/DDBJ databases">
        <title>Genomic analysis of 38 Legionella species identifies large and diverse effector repertoires.</title>
        <authorList>
            <person name="Burstein D."/>
            <person name="Amaro F."/>
            <person name="Zusman T."/>
            <person name="Lifshitz Z."/>
            <person name="Cohen O."/>
            <person name="Gilbert J.A."/>
            <person name="Pupko T."/>
            <person name="Shuman H.A."/>
            <person name="Segal G."/>
        </authorList>
    </citation>
    <scope>NUCLEOTIDE SEQUENCE [LARGE SCALE GENOMIC DNA]</scope>
    <source>
        <strain evidence="1 2">WA-270A-C2</strain>
    </source>
</reference>
<sequence>MRGYLSEFVFNLALYWVTSFCLSLREARFNYRIQQQKLVNPKTAALIPSAAEYFYSFMRYNSVAEKLFPAVFNDSKKIGYSK</sequence>
<dbReference type="PATRIC" id="fig|458.5.peg.1009"/>
<dbReference type="AlphaFoldDB" id="A0A0W0XUR7"/>
<organism evidence="1 2">
    <name type="scientific">Legionella rubrilucens</name>
    <dbReference type="NCBI Taxonomy" id="458"/>
    <lineage>
        <taxon>Bacteria</taxon>
        <taxon>Pseudomonadati</taxon>
        <taxon>Pseudomonadota</taxon>
        <taxon>Gammaproteobacteria</taxon>
        <taxon>Legionellales</taxon>
        <taxon>Legionellaceae</taxon>
        <taxon>Legionella</taxon>
    </lineage>
</organism>